<keyword evidence="2" id="KW-0472">Membrane</keyword>
<dbReference type="Proteomes" id="UP001595868">
    <property type="component" value="Unassembled WGS sequence"/>
</dbReference>
<organism evidence="3 4">
    <name type="scientific">Micromonospora zhanjiangensis</name>
    <dbReference type="NCBI Taxonomy" id="1522057"/>
    <lineage>
        <taxon>Bacteria</taxon>
        <taxon>Bacillati</taxon>
        <taxon>Actinomycetota</taxon>
        <taxon>Actinomycetes</taxon>
        <taxon>Micromonosporales</taxon>
        <taxon>Micromonosporaceae</taxon>
        <taxon>Micromonospora</taxon>
    </lineage>
</organism>
<sequence>MGYRLLTTVIVALHFGFLGYLLFGGFLAWRWPRTGWAHLAAAGWGIAVVVARLNCPLTWAEAWSRQRAGEPAPTSGFIARYVDGVLYPAGYTAVAQAVVVLLVAASWTGLLLRRRAARRIPTTDQRNAPVGKPAARPVGGDHS</sequence>
<evidence type="ECO:0000313" key="3">
    <source>
        <dbReference type="EMBL" id="MFC4105220.1"/>
    </source>
</evidence>
<feature type="transmembrane region" description="Helical" evidence="2">
    <location>
        <begin position="36"/>
        <end position="53"/>
    </location>
</feature>
<dbReference type="Pfam" id="PF10861">
    <property type="entry name" value="DUF2784"/>
    <property type="match status" value="1"/>
</dbReference>
<evidence type="ECO:0000313" key="4">
    <source>
        <dbReference type="Proteomes" id="UP001595868"/>
    </source>
</evidence>
<dbReference type="EMBL" id="JBHSBN010000002">
    <property type="protein sequence ID" value="MFC4105220.1"/>
    <property type="molecule type" value="Genomic_DNA"/>
</dbReference>
<feature type="region of interest" description="Disordered" evidence="1">
    <location>
        <begin position="122"/>
        <end position="143"/>
    </location>
</feature>
<feature type="transmembrane region" description="Helical" evidence="2">
    <location>
        <begin position="89"/>
        <end position="112"/>
    </location>
</feature>
<accession>A0ABV8KGM8</accession>
<keyword evidence="2" id="KW-0812">Transmembrane</keyword>
<gene>
    <name evidence="3" type="ORF">ACFOX0_04590</name>
</gene>
<protein>
    <submittedName>
        <fullName evidence="3">DUF2784 domain-containing protein</fullName>
    </submittedName>
</protein>
<comment type="caution">
    <text evidence="3">The sequence shown here is derived from an EMBL/GenBank/DDBJ whole genome shotgun (WGS) entry which is preliminary data.</text>
</comment>
<feature type="transmembrane region" description="Helical" evidence="2">
    <location>
        <begin position="6"/>
        <end position="29"/>
    </location>
</feature>
<keyword evidence="4" id="KW-1185">Reference proteome</keyword>
<evidence type="ECO:0000256" key="2">
    <source>
        <dbReference type="SAM" id="Phobius"/>
    </source>
</evidence>
<name>A0ABV8KGM8_9ACTN</name>
<evidence type="ECO:0000256" key="1">
    <source>
        <dbReference type="SAM" id="MobiDB-lite"/>
    </source>
</evidence>
<reference evidence="4" key="1">
    <citation type="journal article" date="2019" name="Int. J. Syst. Evol. Microbiol.">
        <title>The Global Catalogue of Microorganisms (GCM) 10K type strain sequencing project: providing services to taxonomists for standard genome sequencing and annotation.</title>
        <authorList>
            <consortium name="The Broad Institute Genomics Platform"/>
            <consortium name="The Broad Institute Genome Sequencing Center for Infectious Disease"/>
            <person name="Wu L."/>
            <person name="Ma J."/>
        </authorList>
    </citation>
    <scope>NUCLEOTIDE SEQUENCE [LARGE SCALE GENOMIC DNA]</scope>
    <source>
        <strain evidence="4">2902at01</strain>
    </source>
</reference>
<proteinExistence type="predicted"/>
<dbReference type="RefSeq" id="WP_377542224.1">
    <property type="nucleotide sequence ID" value="NZ_JBHSBN010000002.1"/>
</dbReference>
<keyword evidence="2" id="KW-1133">Transmembrane helix</keyword>
<dbReference type="InterPro" id="IPR021218">
    <property type="entry name" value="DUF2784"/>
</dbReference>